<evidence type="ECO:0000259" key="9">
    <source>
        <dbReference type="PROSITE" id="PS50928"/>
    </source>
</evidence>
<dbReference type="GO" id="GO:0005886">
    <property type="term" value="C:plasma membrane"/>
    <property type="evidence" value="ECO:0007669"/>
    <property type="project" value="UniProtKB-SubCell"/>
</dbReference>
<proteinExistence type="inferred from homology"/>
<keyword evidence="3" id="KW-1003">Cell membrane</keyword>
<dbReference type="PROSITE" id="PS50928">
    <property type="entry name" value="ABC_TM1"/>
    <property type="match status" value="1"/>
</dbReference>
<evidence type="ECO:0000256" key="5">
    <source>
        <dbReference type="ARBA" id="ARBA00022989"/>
    </source>
</evidence>
<feature type="transmembrane region" description="Helical" evidence="7">
    <location>
        <begin position="112"/>
        <end position="131"/>
    </location>
</feature>
<protein>
    <submittedName>
        <fullName evidence="10">Alkanesulfonates transport system permease protein</fullName>
    </submittedName>
</protein>
<dbReference type="PANTHER" id="PTHR30151:SF38">
    <property type="entry name" value="ALIPHATIC SULFONATES TRANSPORT PERMEASE PROTEIN SSUC-RELATED"/>
    <property type="match status" value="1"/>
</dbReference>
<evidence type="ECO:0000256" key="3">
    <source>
        <dbReference type="ARBA" id="ARBA00022475"/>
    </source>
</evidence>
<dbReference type="FunFam" id="1.10.3720.10:FF:000003">
    <property type="entry name" value="Aliphatic sulfonate ABC transporter permease"/>
    <property type="match status" value="1"/>
</dbReference>
<feature type="domain" description="ABC transmembrane type-1" evidence="9">
    <location>
        <begin position="46"/>
        <end position="226"/>
    </location>
</feature>
<evidence type="ECO:0000256" key="4">
    <source>
        <dbReference type="ARBA" id="ARBA00022692"/>
    </source>
</evidence>
<dbReference type="InterPro" id="IPR035906">
    <property type="entry name" value="MetI-like_sf"/>
</dbReference>
<dbReference type="EMBL" id="NFEZ01000004">
    <property type="protein sequence ID" value="PLT44365.1"/>
    <property type="molecule type" value="Genomic_DNA"/>
</dbReference>
<dbReference type="RefSeq" id="WP_240479058.1">
    <property type="nucleotide sequence ID" value="NZ_BIMM01000030.1"/>
</dbReference>
<keyword evidence="2 7" id="KW-0813">Transport</keyword>
<dbReference type="GO" id="GO:0042918">
    <property type="term" value="P:alkanesulfonate transmembrane transport"/>
    <property type="evidence" value="ECO:0007669"/>
    <property type="project" value="UniProtKB-ARBA"/>
</dbReference>
<accession>A0A2N5N213</accession>
<evidence type="ECO:0000256" key="6">
    <source>
        <dbReference type="ARBA" id="ARBA00023136"/>
    </source>
</evidence>
<feature type="region of interest" description="Disordered" evidence="8">
    <location>
        <begin position="245"/>
        <end position="274"/>
    </location>
</feature>
<dbReference type="CDD" id="cd06261">
    <property type="entry name" value="TM_PBP2"/>
    <property type="match status" value="1"/>
</dbReference>
<evidence type="ECO:0000256" key="2">
    <source>
        <dbReference type="ARBA" id="ARBA00022448"/>
    </source>
</evidence>
<evidence type="ECO:0000256" key="8">
    <source>
        <dbReference type="SAM" id="MobiDB-lite"/>
    </source>
</evidence>
<evidence type="ECO:0000313" key="11">
    <source>
        <dbReference type="Proteomes" id="UP000234789"/>
    </source>
</evidence>
<feature type="transmembrane region" description="Helical" evidence="7">
    <location>
        <begin position="202"/>
        <end position="218"/>
    </location>
</feature>
<feature type="transmembrane region" description="Helical" evidence="7">
    <location>
        <begin position="53"/>
        <end position="75"/>
    </location>
</feature>
<dbReference type="SUPFAM" id="SSF161098">
    <property type="entry name" value="MetI-like"/>
    <property type="match status" value="1"/>
</dbReference>
<gene>
    <name evidence="10" type="ORF">B8V81_2796</name>
</gene>
<dbReference type="PANTHER" id="PTHR30151">
    <property type="entry name" value="ALKANE SULFONATE ABC TRANSPORTER-RELATED, MEMBRANE SUBUNIT"/>
    <property type="match status" value="1"/>
</dbReference>
<dbReference type="InterPro" id="IPR000515">
    <property type="entry name" value="MetI-like"/>
</dbReference>
<evidence type="ECO:0000256" key="1">
    <source>
        <dbReference type="ARBA" id="ARBA00004651"/>
    </source>
</evidence>
<dbReference type="Pfam" id="PF00528">
    <property type="entry name" value="BPD_transp_1"/>
    <property type="match status" value="1"/>
</dbReference>
<comment type="caution">
    <text evidence="10">The sequence shown here is derived from an EMBL/GenBank/DDBJ whole genome shotgun (WGS) entry which is preliminary data.</text>
</comment>
<comment type="subcellular location">
    <subcellularLocation>
        <location evidence="1 7">Cell membrane</location>
        <topology evidence="1 7">Multi-pass membrane protein</topology>
    </subcellularLocation>
</comment>
<organism evidence="10 11">
    <name type="scientific">Paenibacillus pasadenensis</name>
    <dbReference type="NCBI Taxonomy" id="217090"/>
    <lineage>
        <taxon>Bacteria</taxon>
        <taxon>Bacillati</taxon>
        <taxon>Bacillota</taxon>
        <taxon>Bacilli</taxon>
        <taxon>Bacillales</taxon>
        <taxon>Paenibacillaceae</taxon>
        <taxon>Paenibacillus</taxon>
    </lineage>
</organism>
<comment type="similarity">
    <text evidence="7">Belongs to the binding-protein-dependent transport system permease family.</text>
</comment>
<reference evidence="10 11" key="1">
    <citation type="submission" date="2017-05" db="EMBL/GenBank/DDBJ databases">
        <title>Functional genome analysis of Paenibacillus pasadenensis strain R16: insights on endophytic life style and antifungal activity.</title>
        <authorList>
            <person name="Passera A."/>
            <person name="Marcolungo L."/>
            <person name="Casati P."/>
            <person name="Brasca M."/>
            <person name="Quaglino F."/>
            <person name="Delledonne M."/>
        </authorList>
    </citation>
    <scope>NUCLEOTIDE SEQUENCE [LARGE SCALE GENOMIC DNA]</scope>
    <source>
        <strain evidence="10 11">R16</strain>
    </source>
</reference>
<evidence type="ECO:0000256" key="7">
    <source>
        <dbReference type="RuleBase" id="RU363032"/>
    </source>
</evidence>
<evidence type="ECO:0000313" key="10">
    <source>
        <dbReference type="EMBL" id="PLT44365.1"/>
    </source>
</evidence>
<name>A0A2N5N213_9BACL</name>
<sequence>MPAAILVAWQLLGHYGAVSSRTLPTPLKVAEAGIQLARTGELLRYIWSSTQRALLGFLIGGGIGFALGLLNGLSHSANRLLDSTIQMVRNVPHLALIPLVILWFGIGETAKVFLVVLGVFFPIYLNTLHGIRSIDPGLLEMARVYKIRGAALYRHVVLPGALASILVGVRYALGLMWLTLIVSETISANSGIGYMAMNAREFMRLDIVVLAILLYAALGKLSDLAAKALEERLLQWNPNYAVDRKGGGRRGRRAEAGGIRSEAADPAGGKVVRG</sequence>
<feature type="transmembrane region" description="Helical" evidence="7">
    <location>
        <begin position="152"/>
        <end position="182"/>
    </location>
</feature>
<feature type="transmembrane region" description="Helical" evidence="7">
    <location>
        <begin position="87"/>
        <end position="106"/>
    </location>
</feature>
<dbReference type="AlphaFoldDB" id="A0A2N5N213"/>
<keyword evidence="11" id="KW-1185">Reference proteome</keyword>
<dbReference type="Proteomes" id="UP000234789">
    <property type="component" value="Unassembled WGS sequence"/>
</dbReference>
<keyword evidence="4 7" id="KW-0812">Transmembrane</keyword>
<dbReference type="Gene3D" id="1.10.3720.10">
    <property type="entry name" value="MetI-like"/>
    <property type="match status" value="1"/>
</dbReference>
<keyword evidence="6 7" id="KW-0472">Membrane</keyword>
<keyword evidence="5 7" id="KW-1133">Transmembrane helix</keyword>